<dbReference type="NCBIfam" id="TIGR01493">
    <property type="entry name" value="HAD-SF-IA-v2"/>
    <property type="match status" value="1"/>
</dbReference>
<comment type="caution">
    <text evidence="2">The sequence shown here is derived from an EMBL/GenBank/DDBJ whole genome shotgun (WGS) entry which is preliminary data.</text>
</comment>
<sequence length="241" mass="26756">MTRFDGVRALVFDVFGTVVDWREGVAREAAPFLARHGRHDVDPHAFADAWRARYQPAMEECRSGRRPFTRLDVLHRENLEAVLADLGLDPRRIGEAELDDLNRAWHRLDPWPEAVAGVTRLKRRFTVAPLSNGNIALLTAMAKRAGIPWDAVLGAEVAQAYKPRPEAYLRTAEVLGLRPPELCLVAAHNDDLRAARAAGLVTAFVPRPAEHGTGQTADLTPVEPWDAVARDFQDLAHRLGC</sequence>
<evidence type="ECO:0000256" key="1">
    <source>
        <dbReference type="ARBA" id="ARBA00022801"/>
    </source>
</evidence>
<reference evidence="2 3" key="1">
    <citation type="submission" date="2021-01" db="EMBL/GenBank/DDBJ databases">
        <title>Whole genome shotgun sequence of Microbispora corallina NBRC 16416.</title>
        <authorList>
            <person name="Komaki H."/>
            <person name="Tamura T."/>
        </authorList>
    </citation>
    <scope>NUCLEOTIDE SEQUENCE [LARGE SCALE GENOMIC DNA]</scope>
    <source>
        <strain evidence="2 3">NBRC 16416</strain>
    </source>
</reference>
<evidence type="ECO:0000313" key="2">
    <source>
        <dbReference type="EMBL" id="GIH40776.1"/>
    </source>
</evidence>
<name>A0ABQ4G157_9ACTN</name>
<dbReference type="InterPro" id="IPR006328">
    <property type="entry name" value="2-HAD"/>
</dbReference>
<dbReference type="PANTHER" id="PTHR43316">
    <property type="entry name" value="HYDROLASE, HALOACID DELAHOGENASE-RELATED"/>
    <property type="match status" value="1"/>
</dbReference>
<dbReference type="Gene3D" id="1.10.150.750">
    <property type="match status" value="1"/>
</dbReference>
<dbReference type="NCBIfam" id="TIGR01428">
    <property type="entry name" value="HAD_type_II"/>
    <property type="match status" value="1"/>
</dbReference>
<evidence type="ECO:0000313" key="3">
    <source>
        <dbReference type="Proteomes" id="UP000603904"/>
    </source>
</evidence>
<dbReference type="PANTHER" id="PTHR43316:SF3">
    <property type="entry name" value="HALOACID DEHALOGENASE, TYPE II (AFU_ORTHOLOGUE AFUA_2G07750)-RELATED"/>
    <property type="match status" value="1"/>
</dbReference>
<dbReference type="InterPro" id="IPR036412">
    <property type="entry name" value="HAD-like_sf"/>
</dbReference>
<dbReference type="SUPFAM" id="SSF56784">
    <property type="entry name" value="HAD-like"/>
    <property type="match status" value="1"/>
</dbReference>
<protein>
    <submittedName>
        <fullName evidence="2">Dehalogenase</fullName>
    </submittedName>
</protein>
<dbReference type="PRINTS" id="PR00413">
    <property type="entry name" value="HADHALOGNASE"/>
</dbReference>
<accession>A0ABQ4G157</accession>
<dbReference type="CDD" id="cd02588">
    <property type="entry name" value="HAD_L2-DEX"/>
    <property type="match status" value="1"/>
</dbReference>
<proteinExistence type="predicted"/>
<dbReference type="InterPro" id="IPR006439">
    <property type="entry name" value="HAD-SF_hydro_IA"/>
</dbReference>
<dbReference type="InterPro" id="IPR051540">
    <property type="entry name" value="S-2-haloacid_dehalogenase"/>
</dbReference>
<dbReference type="Proteomes" id="UP000603904">
    <property type="component" value="Unassembled WGS sequence"/>
</dbReference>
<keyword evidence="1" id="KW-0378">Hydrolase</keyword>
<keyword evidence="3" id="KW-1185">Reference proteome</keyword>
<dbReference type="InterPro" id="IPR023214">
    <property type="entry name" value="HAD_sf"/>
</dbReference>
<dbReference type="RefSeq" id="WP_204058157.1">
    <property type="nucleotide sequence ID" value="NZ_BAAAGP010000014.1"/>
</dbReference>
<organism evidence="2 3">
    <name type="scientific">Microbispora corallina</name>
    <dbReference type="NCBI Taxonomy" id="83302"/>
    <lineage>
        <taxon>Bacteria</taxon>
        <taxon>Bacillati</taxon>
        <taxon>Actinomycetota</taxon>
        <taxon>Actinomycetes</taxon>
        <taxon>Streptosporangiales</taxon>
        <taxon>Streptosporangiaceae</taxon>
        <taxon>Microbispora</taxon>
    </lineage>
</organism>
<dbReference type="EMBL" id="BOOC01000015">
    <property type="protein sequence ID" value="GIH40776.1"/>
    <property type="molecule type" value="Genomic_DNA"/>
</dbReference>
<dbReference type="Gene3D" id="3.40.50.1000">
    <property type="entry name" value="HAD superfamily/HAD-like"/>
    <property type="match status" value="1"/>
</dbReference>
<gene>
    <name evidence="2" type="ORF">Mco01_37760</name>
</gene>
<dbReference type="Pfam" id="PF00702">
    <property type="entry name" value="Hydrolase"/>
    <property type="match status" value="1"/>
</dbReference>